<keyword evidence="8" id="KW-1015">Disulfide bond</keyword>
<dbReference type="Gene3D" id="2.60.120.970">
    <property type="match status" value="1"/>
</dbReference>
<evidence type="ECO:0000313" key="14">
    <source>
        <dbReference type="Proteomes" id="UP001176940"/>
    </source>
</evidence>
<dbReference type="EMBL" id="CAUEEQ010063270">
    <property type="protein sequence ID" value="CAJ0964817.1"/>
    <property type="molecule type" value="Genomic_DNA"/>
</dbReference>
<evidence type="ECO:0000256" key="6">
    <source>
        <dbReference type="ARBA" id="ARBA00022729"/>
    </source>
</evidence>
<comment type="caution">
    <text evidence="13">The sequence shown here is derived from an EMBL/GenBank/DDBJ whole genome shotgun (WGS) entry which is preliminary data.</text>
</comment>
<reference evidence="13" key="1">
    <citation type="submission" date="2023-07" db="EMBL/GenBank/DDBJ databases">
        <authorList>
            <person name="Stuckert A."/>
        </authorList>
    </citation>
    <scope>NUCLEOTIDE SEQUENCE</scope>
</reference>
<name>A0ABN9MGW7_9NEOB</name>
<keyword evidence="5" id="KW-0165">Cleavage on pair of basic residues</keyword>
<evidence type="ECO:0000259" key="12">
    <source>
        <dbReference type="PROSITE" id="PS51362"/>
    </source>
</evidence>
<dbReference type="CDD" id="cd13759">
    <property type="entry name" value="TGF_beta_NODAL"/>
    <property type="match status" value="1"/>
</dbReference>
<dbReference type="SUPFAM" id="SSF57501">
    <property type="entry name" value="Cystine-knot cytokines"/>
    <property type="match status" value="1"/>
</dbReference>
<evidence type="ECO:0000256" key="9">
    <source>
        <dbReference type="ARBA" id="ARBA00023180"/>
    </source>
</evidence>
<dbReference type="InterPro" id="IPR017948">
    <property type="entry name" value="TGFb_CS"/>
</dbReference>
<evidence type="ECO:0000256" key="1">
    <source>
        <dbReference type="ARBA" id="ARBA00004613"/>
    </source>
</evidence>
<dbReference type="InterPro" id="IPR001111">
    <property type="entry name" value="TGF-b_propeptide"/>
</dbReference>
<keyword evidence="6" id="KW-0732">Signal</keyword>
<evidence type="ECO:0000256" key="10">
    <source>
        <dbReference type="RuleBase" id="RU000354"/>
    </source>
</evidence>
<accession>A0ABN9MGW7</accession>
<dbReference type="PANTHER" id="PTHR11848">
    <property type="entry name" value="TGF-BETA FAMILY"/>
    <property type="match status" value="1"/>
</dbReference>
<dbReference type="Pfam" id="PF00688">
    <property type="entry name" value="TGFb_propeptide"/>
    <property type="match status" value="1"/>
</dbReference>
<feature type="domain" description="TGF-beta family profile" evidence="12">
    <location>
        <begin position="363"/>
        <end position="491"/>
    </location>
</feature>
<keyword evidence="14" id="KW-1185">Reference proteome</keyword>
<keyword evidence="9" id="KW-0325">Glycoprotein</keyword>
<dbReference type="Gene3D" id="2.10.90.10">
    <property type="entry name" value="Cystine-knot cytokines"/>
    <property type="match status" value="1"/>
</dbReference>
<dbReference type="InterPro" id="IPR029034">
    <property type="entry name" value="Cystine-knot_cytokine"/>
</dbReference>
<evidence type="ECO:0000313" key="13">
    <source>
        <dbReference type="EMBL" id="CAJ0964817.1"/>
    </source>
</evidence>
<evidence type="ECO:0000256" key="8">
    <source>
        <dbReference type="ARBA" id="ARBA00023157"/>
    </source>
</evidence>
<dbReference type="PROSITE" id="PS00250">
    <property type="entry name" value="TGF_BETA_1"/>
    <property type="match status" value="1"/>
</dbReference>
<dbReference type="InterPro" id="IPR001839">
    <property type="entry name" value="TGF-b_C"/>
</dbReference>
<evidence type="ECO:0000256" key="5">
    <source>
        <dbReference type="ARBA" id="ARBA00022685"/>
    </source>
</evidence>
<dbReference type="InterPro" id="IPR015615">
    <property type="entry name" value="TGF-beta-rel"/>
</dbReference>
<keyword evidence="4" id="KW-0964">Secreted</keyword>
<dbReference type="PROSITE" id="PS51362">
    <property type="entry name" value="TGF_BETA_2"/>
    <property type="match status" value="1"/>
</dbReference>
<feature type="region of interest" description="Disordered" evidence="11">
    <location>
        <begin position="1"/>
        <end position="27"/>
    </location>
</feature>
<organism evidence="13 14">
    <name type="scientific">Ranitomeya imitator</name>
    <name type="common">mimic poison frog</name>
    <dbReference type="NCBI Taxonomy" id="111125"/>
    <lineage>
        <taxon>Eukaryota</taxon>
        <taxon>Metazoa</taxon>
        <taxon>Chordata</taxon>
        <taxon>Craniata</taxon>
        <taxon>Vertebrata</taxon>
        <taxon>Euteleostomi</taxon>
        <taxon>Amphibia</taxon>
        <taxon>Batrachia</taxon>
        <taxon>Anura</taxon>
        <taxon>Neobatrachia</taxon>
        <taxon>Hyloidea</taxon>
        <taxon>Dendrobatidae</taxon>
        <taxon>Dendrobatinae</taxon>
        <taxon>Ranitomeya</taxon>
    </lineage>
</organism>
<evidence type="ECO:0000256" key="3">
    <source>
        <dbReference type="ARBA" id="ARBA00022473"/>
    </source>
</evidence>
<evidence type="ECO:0000256" key="7">
    <source>
        <dbReference type="ARBA" id="ARBA00023030"/>
    </source>
</evidence>
<evidence type="ECO:0000256" key="4">
    <source>
        <dbReference type="ARBA" id="ARBA00022525"/>
    </source>
</evidence>
<protein>
    <recommendedName>
        <fullName evidence="12">TGF-beta family profile domain-containing protein</fullName>
    </recommendedName>
</protein>
<gene>
    <name evidence="13" type="ORF">RIMI_LOCUS19632093</name>
</gene>
<evidence type="ECO:0000256" key="2">
    <source>
        <dbReference type="ARBA" id="ARBA00006656"/>
    </source>
</evidence>
<dbReference type="Pfam" id="PF00019">
    <property type="entry name" value="TGF_beta"/>
    <property type="match status" value="1"/>
</dbReference>
<proteinExistence type="inferred from homology"/>
<keyword evidence="3" id="KW-0217">Developmental protein</keyword>
<dbReference type="PANTHER" id="PTHR11848:SF159">
    <property type="entry name" value="NODAL HOMOLOG"/>
    <property type="match status" value="1"/>
</dbReference>
<feature type="compositionally biased region" description="Polar residues" evidence="11">
    <location>
        <begin position="13"/>
        <end position="25"/>
    </location>
</feature>
<dbReference type="SMART" id="SM00204">
    <property type="entry name" value="TGFB"/>
    <property type="match status" value="1"/>
</dbReference>
<comment type="similarity">
    <text evidence="2 10">Belongs to the TGF-beta family.</text>
</comment>
<dbReference type="Proteomes" id="UP001176940">
    <property type="component" value="Unassembled WGS sequence"/>
</dbReference>
<comment type="subcellular location">
    <subcellularLocation>
        <location evidence="1">Secreted</location>
    </subcellularLocation>
</comment>
<keyword evidence="7 10" id="KW-0339">Growth factor</keyword>
<sequence>MGSGCIEKLHPLPTSSPNFTTSVGTSARRIAKDPYRRKCKRGLRGIAFSGPARADARSALARNGPRTLLAAFERENPMLNQRGRGLVTSLELRKQQKLNAEMTLLSIAIYCLFFSMVQAMPSHRETSSRVVLPGTNMGLKVSSFLFGKRHSLDIRYPQYMMQLYHSLTKNDTNLSNSHRPDYDSVLSLVPKNCTMVNNRVMLSFDMSSISSSSEMKLAQLRIHIPSFAISQNFTLEIYHSEKANNLFLGSFKINPSNPKESPWKHFDLTKLLQYFLQQGEKYLDTFMKTKYMTERSPDTNLHEDTKHTPNKIYGSMDDRVVLVVYTKDKSVDSISGSRSLIKTVESSKHVSLDKGTRLSVIRRHRRNRYENHYLIMNNVPFKPIESGKPLCRRVDMTVDFGEIGWKSWIVYPLKFNAYRCEGACPIPLNETFKPTNHAYMTSVLKVYQPERVECPSCVPIRMSPLSMMYKEGNNIVVKHHEEMVVEECGCS</sequence>
<evidence type="ECO:0000256" key="11">
    <source>
        <dbReference type="SAM" id="MobiDB-lite"/>
    </source>
</evidence>